<sequence length="111" mass="12592">MNLESTVEITSRFHVGEKVLQEPDAEQHKADLGYRRTMFSRKCDSPRTQLRIIHSPSYMLLSGTCDGEATTRTSYNDVVSVCATCLVRFIGDPTKSHFWFCAKQTNNDNIS</sequence>
<protein>
    <submittedName>
        <fullName evidence="1">Uncharacterized protein</fullName>
    </submittedName>
</protein>
<name>A0ACB9Q207_BAUVA</name>
<evidence type="ECO:0000313" key="2">
    <source>
        <dbReference type="Proteomes" id="UP000828941"/>
    </source>
</evidence>
<reference evidence="1 2" key="1">
    <citation type="journal article" date="2022" name="DNA Res.">
        <title>Chromosomal-level genome assembly of the orchid tree Bauhinia variegata (Leguminosae; Cercidoideae) supports the allotetraploid origin hypothesis of Bauhinia.</title>
        <authorList>
            <person name="Zhong Y."/>
            <person name="Chen Y."/>
            <person name="Zheng D."/>
            <person name="Pang J."/>
            <person name="Liu Y."/>
            <person name="Luo S."/>
            <person name="Meng S."/>
            <person name="Qian L."/>
            <person name="Wei D."/>
            <person name="Dai S."/>
            <person name="Zhou R."/>
        </authorList>
    </citation>
    <scope>NUCLEOTIDE SEQUENCE [LARGE SCALE GENOMIC DNA]</scope>
    <source>
        <strain evidence="1">BV-YZ2020</strain>
    </source>
</reference>
<keyword evidence="2" id="KW-1185">Reference proteome</keyword>
<proteinExistence type="predicted"/>
<evidence type="ECO:0000313" key="1">
    <source>
        <dbReference type="EMBL" id="KAI4354831.1"/>
    </source>
</evidence>
<gene>
    <name evidence="1" type="ORF">L6164_003663</name>
</gene>
<dbReference type="Proteomes" id="UP000828941">
    <property type="component" value="Chromosome 2"/>
</dbReference>
<accession>A0ACB9Q207</accession>
<dbReference type="EMBL" id="CM039427">
    <property type="protein sequence ID" value="KAI4354831.1"/>
    <property type="molecule type" value="Genomic_DNA"/>
</dbReference>
<comment type="caution">
    <text evidence="1">The sequence shown here is derived from an EMBL/GenBank/DDBJ whole genome shotgun (WGS) entry which is preliminary data.</text>
</comment>
<organism evidence="1 2">
    <name type="scientific">Bauhinia variegata</name>
    <name type="common">Purple orchid tree</name>
    <name type="synonym">Phanera variegata</name>
    <dbReference type="NCBI Taxonomy" id="167791"/>
    <lineage>
        <taxon>Eukaryota</taxon>
        <taxon>Viridiplantae</taxon>
        <taxon>Streptophyta</taxon>
        <taxon>Embryophyta</taxon>
        <taxon>Tracheophyta</taxon>
        <taxon>Spermatophyta</taxon>
        <taxon>Magnoliopsida</taxon>
        <taxon>eudicotyledons</taxon>
        <taxon>Gunneridae</taxon>
        <taxon>Pentapetalae</taxon>
        <taxon>rosids</taxon>
        <taxon>fabids</taxon>
        <taxon>Fabales</taxon>
        <taxon>Fabaceae</taxon>
        <taxon>Cercidoideae</taxon>
        <taxon>Cercideae</taxon>
        <taxon>Bauhiniinae</taxon>
        <taxon>Bauhinia</taxon>
    </lineage>
</organism>